<dbReference type="GO" id="GO:0016829">
    <property type="term" value="F:lyase activity"/>
    <property type="evidence" value="ECO:0007669"/>
    <property type="project" value="UniProtKB-KW"/>
</dbReference>
<dbReference type="Pfam" id="PF07977">
    <property type="entry name" value="FabA"/>
    <property type="match status" value="1"/>
</dbReference>
<evidence type="ECO:0000313" key="2">
    <source>
        <dbReference type="EMBL" id="PWN70226.1"/>
    </source>
</evidence>
<dbReference type="InterPro" id="IPR029069">
    <property type="entry name" value="HotDog_dom_sf"/>
</dbReference>
<organism evidence="2 3">
    <name type="scientific">Chryseobacterium phosphatilyticum</name>
    <dbReference type="NCBI Taxonomy" id="475075"/>
    <lineage>
        <taxon>Bacteria</taxon>
        <taxon>Pseudomonadati</taxon>
        <taxon>Bacteroidota</taxon>
        <taxon>Flavobacteriia</taxon>
        <taxon>Flavobacteriales</taxon>
        <taxon>Weeksellaceae</taxon>
        <taxon>Chryseobacterium group</taxon>
        <taxon>Chryseobacterium</taxon>
    </lineage>
</organism>
<sequence>MQAILESYQIIQILKYRYPFLLIDKVTDYIPGTELKAIKAVSMGEPHFAGHFPDFPIMPGVLITEALSQAASLMLALDDLAWEVGSSIPTIESSVLGVLGNTQINFIKSVLPGNLLELDVKVDWRKGSACSIHVKASVDGSVCAKGKVTVMTIDKNKLFS</sequence>
<keyword evidence="1" id="KW-0456">Lyase</keyword>
<reference evidence="2 3" key="1">
    <citation type="submission" date="2018-04" db="EMBL/GenBank/DDBJ databases">
        <title>Draft Genome Sequence of Phosphate-Solubilizing Chryseobacterium sp. ISE14 that is a Biocontrol and Plant Growth-Promoting Rhizobacterium Isolated from Cucumber.</title>
        <authorList>
            <person name="Jeong J.-J."/>
            <person name="Sang M.K."/>
            <person name="Choi I.-G."/>
            <person name="Kim K.D."/>
        </authorList>
    </citation>
    <scope>NUCLEOTIDE SEQUENCE [LARGE SCALE GENOMIC DNA]</scope>
    <source>
        <strain evidence="2 3">ISE14</strain>
    </source>
</reference>
<keyword evidence="3" id="KW-1185">Reference proteome</keyword>
<dbReference type="EMBL" id="PPED02000002">
    <property type="protein sequence ID" value="PWN70226.1"/>
    <property type="molecule type" value="Genomic_DNA"/>
</dbReference>
<evidence type="ECO:0000313" key="3">
    <source>
        <dbReference type="Proteomes" id="UP000236594"/>
    </source>
</evidence>
<gene>
    <name evidence="2" type="ORF">C1631_009570</name>
</gene>
<dbReference type="CDD" id="cd01288">
    <property type="entry name" value="FabZ"/>
    <property type="match status" value="1"/>
</dbReference>
<protein>
    <submittedName>
        <fullName evidence="2">3-hydroxyacyl-[acyl-carrier-protein] dehydratase FabZ</fullName>
    </submittedName>
</protein>
<dbReference type="PANTHER" id="PTHR30272:SF1">
    <property type="entry name" value="3-HYDROXYACYL-[ACYL-CARRIER-PROTEIN] DEHYDRATASE"/>
    <property type="match status" value="1"/>
</dbReference>
<comment type="caution">
    <text evidence="2">The sequence shown here is derived from an EMBL/GenBank/DDBJ whole genome shotgun (WGS) entry which is preliminary data.</text>
</comment>
<dbReference type="OrthoDB" id="9772788at2"/>
<dbReference type="Gene3D" id="3.10.129.10">
    <property type="entry name" value="Hotdog Thioesterase"/>
    <property type="match status" value="1"/>
</dbReference>
<dbReference type="NCBIfam" id="NF000582">
    <property type="entry name" value="PRK00006.1"/>
    <property type="match status" value="1"/>
</dbReference>
<proteinExistence type="predicted"/>
<dbReference type="SUPFAM" id="SSF54637">
    <property type="entry name" value="Thioesterase/thiol ester dehydrase-isomerase"/>
    <property type="match status" value="1"/>
</dbReference>
<name>A0A316XC01_9FLAO</name>
<accession>A0A316XC01</accession>
<evidence type="ECO:0000256" key="1">
    <source>
        <dbReference type="ARBA" id="ARBA00023239"/>
    </source>
</evidence>
<dbReference type="AlphaFoldDB" id="A0A316XC01"/>
<dbReference type="InterPro" id="IPR013114">
    <property type="entry name" value="FabA_FabZ"/>
</dbReference>
<dbReference type="RefSeq" id="WP_109711871.1">
    <property type="nucleotide sequence ID" value="NZ_PPED02000002.1"/>
</dbReference>
<dbReference type="PANTHER" id="PTHR30272">
    <property type="entry name" value="3-HYDROXYACYL-[ACYL-CARRIER-PROTEIN] DEHYDRATASE"/>
    <property type="match status" value="1"/>
</dbReference>
<dbReference type="Proteomes" id="UP000236594">
    <property type="component" value="Unassembled WGS sequence"/>
</dbReference>